<dbReference type="PANTHER" id="PTHR21098:SF12">
    <property type="entry name" value="RIBOFLAVIN SYNTHASE"/>
    <property type="match status" value="1"/>
</dbReference>
<dbReference type="Gene3D" id="2.40.30.20">
    <property type="match status" value="2"/>
</dbReference>
<dbReference type="PROSITE" id="PS51177">
    <property type="entry name" value="LUMAZINE_BIND"/>
    <property type="match status" value="2"/>
</dbReference>
<dbReference type="CDD" id="cd00402">
    <property type="entry name" value="Riboflavin_synthase_like"/>
    <property type="match status" value="1"/>
</dbReference>
<accession>A0ABS7AQC9</accession>
<evidence type="ECO:0000256" key="8">
    <source>
        <dbReference type="ARBA" id="ARBA00022737"/>
    </source>
</evidence>
<name>A0ABS7AQC9_9CLOT</name>
<sequence>MFTGIIEEVGRVESLTLNGGFGLIEINANKVLEGTKIGDSIASNGVCLTVLEMTSSSFKANIMGETLDKSTLGILKIGDKINLERAMKLEDRFGGHIVSGHIDGIGKIVSIDKREDGTWFTISSSKEVLKYIIYKGSISIDGISLTVAYVDDNTFKVSVIPHTLENTILCDKKLESLVNLECDVVGKYIEKLIPKKDEAENVKSKSNITLEFLRENGF</sequence>
<evidence type="ECO:0000256" key="10">
    <source>
        <dbReference type="PROSITE-ProRule" id="PRU00524"/>
    </source>
</evidence>
<evidence type="ECO:0000256" key="2">
    <source>
        <dbReference type="ARBA" id="ARBA00002803"/>
    </source>
</evidence>
<evidence type="ECO:0000256" key="9">
    <source>
        <dbReference type="NCBIfam" id="TIGR00187"/>
    </source>
</evidence>
<comment type="catalytic activity">
    <reaction evidence="1">
        <text>2 6,7-dimethyl-8-(1-D-ribityl)lumazine + H(+) = 5-amino-6-(D-ribitylamino)uracil + riboflavin</text>
        <dbReference type="Rhea" id="RHEA:20772"/>
        <dbReference type="ChEBI" id="CHEBI:15378"/>
        <dbReference type="ChEBI" id="CHEBI:15934"/>
        <dbReference type="ChEBI" id="CHEBI:57986"/>
        <dbReference type="ChEBI" id="CHEBI:58201"/>
        <dbReference type="EC" id="2.5.1.9"/>
    </reaction>
</comment>
<gene>
    <name evidence="12" type="ORF">KYD98_06375</name>
</gene>
<dbReference type="InterPro" id="IPR017938">
    <property type="entry name" value="Riboflavin_synthase-like_b-brl"/>
</dbReference>
<evidence type="ECO:0000256" key="4">
    <source>
        <dbReference type="ARBA" id="ARBA00012827"/>
    </source>
</evidence>
<keyword evidence="8" id="KW-0677">Repeat</keyword>
<comment type="function">
    <text evidence="2">Catalyzes the dismutation of two molecules of 6,7-dimethyl-8-ribityllumazine, resulting in the formation of riboflavin and 5-amino-6-(D-ribitylamino)uracil.</text>
</comment>
<dbReference type="NCBIfam" id="NF009566">
    <property type="entry name" value="PRK13020.1"/>
    <property type="match status" value="1"/>
</dbReference>
<organism evidence="12 13">
    <name type="scientific">Clostridium weizhouense</name>
    <dbReference type="NCBI Taxonomy" id="2859781"/>
    <lineage>
        <taxon>Bacteria</taxon>
        <taxon>Bacillati</taxon>
        <taxon>Bacillota</taxon>
        <taxon>Clostridia</taxon>
        <taxon>Eubacteriales</taxon>
        <taxon>Clostridiaceae</taxon>
        <taxon>Clostridium</taxon>
    </lineage>
</organism>
<proteinExistence type="predicted"/>
<dbReference type="InterPro" id="IPR001783">
    <property type="entry name" value="Lumazine-bd"/>
</dbReference>
<keyword evidence="13" id="KW-1185">Reference proteome</keyword>
<feature type="repeat" description="Lumazine-binding" evidence="10">
    <location>
        <begin position="1"/>
        <end position="96"/>
    </location>
</feature>
<dbReference type="PANTHER" id="PTHR21098">
    <property type="entry name" value="RIBOFLAVIN SYNTHASE ALPHA CHAIN"/>
    <property type="match status" value="1"/>
</dbReference>
<dbReference type="GO" id="GO:0004746">
    <property type="term" value="F:riboflavin synthase activity"/>
    <property type="evidence" value="ECO:0007669"/>
    <property type="project" value="UniProtKB-EC"/>
</dbReference>
<protein>
    <recommendedName>
        <fullName evidence="5 9">Riboflavin synthase</fullName>
        <ecNumber evidence="4 9">2.5.1.9</ecNumber>
    </recommendedName>
</protein>
<evidence type="ECO:0000256" key="3">
    <source>
        <dbReference type="ARBA" id="ARBA00004887"/>
    </source>
</evidence>
<dbReference type="InterPro" id="IPR026017">
    <property type="entry name" value="Lumazine-bd_dom"/>
</dbReference>
<evidence type="ECO:0000256" key="7">
    <source>
        <dbReference type="ARBA" id="ARBA00022679"/>
    </source>
</evidence>
<evidence type="ECO:0000313" key="13">
    <source>
        <dbReference type="Proteomes" id="UP001519921"/>
    </source>
</evidence>
<dbReference type="EC" id="2.5.1.9" evidence="4 9"/>
<evidence type="ECO:0000259" key="11">
    <source>
        <dbReference type="PROSITE" id="PS51177"/>
    </source>
</evidence>
<keyword evidence="7 12" id="KW-0808">Transferase</keyword>
<evidence type="ECO:0000256" key="6">
    <source>
        <dbReference type="ARBA" id="ARBA00022619"/>
    </source>
</evidence>
<dbReference type="Pfam" id="PF00677">
    <property type="entry name" value="Lum_binding"/>
    <property type="match status" value="2"/>
</dbReference>
<evidence type="ECO:0000256" key="1">
    <source>
        <dbReference type="ARBA" id="ARBA00000968"/>
    </source>
</evidence>
<feature type="repeat" description="Lumazine-binding" evidence="10">
    <location>
        <begin position="97"/>
        <end position="193"/>
    </location>
</feature>
<dbReference type="NCBIfam" id="NF006767">
    <property type="entry name" value="PRK09289.1"/>
    <property type="match status" value="1"/>
</dbReference>
<feature type="domain" description="Lumazine-binding" evidence="11">
    <location>
        <begin position="1"/>
        <end position="96"/>
    </location>
</feature>
<dbReference type="EMBL" id="JAHXPT010000004">
    <property type="protein sequence ID" value="MBW6409710.1"/>
    <property type="molecule type" value="Genomic_DNA"/>
</dbReference>
<keyword evidence="6" id="KW-0686">Riboflavin biosynthesis</keyword>
<comment type="pathway">
    <text evidence="3">Cofactor biosynthesis; riboflavin biosynthesis; riboflavin from 2-hydroxy-3-oxobutyl phosphate and 5-amino-6-(D-ribitylamino)uracil: step 2/2.</text>
</comment>
<dbReference type="SUPFAM" id="SSF63380">
    <property type="entry name" value="Riboflavin synthase domain-like"/>
    <property type="match status" value="2"/>
</dbReference>
<reference evidence="12 13" key="1">
    <citation type="submission" date="2021-07" db="EMBL/GenBank/DDBJ databases">
        <title>Clostridium weizhouense sp. nov., an anaerobic bacterium isolated from activated sludge of Petroleum wastewater.</title>
        <authorList>
            <person name="Li Q."/>
        </authorList>
    </citation>
    <scope>NUCLEOTIDE SEQUENCE [LARGE SCALE GENOMIC DNA]</scope>
    <source>
        <strain evidence="12 13">YB-6</strain>
    </source>
</reference>
<dbReference type="InterPro" id="IPR023366">
    <property type="entry name" value="ATP_synth_asu-like_sf"/>
</dbReference>
<feature type="domain" description="Lumazine-binding" evidence="11">
    <location>
        <begin position="97"/>
        <end position="193"/>
    </location>
</feature>
<dbReference type="Proteomes" id="UP001519921">
    <property type="component" value="Unassembled WGS sequence"/>
</dbReference>
<dbReference type="RefSeq" id="WP_219778772.1">
    <property type="nucleotide sequence ID" value="NZ_JAHXPT010000004.1"/>
</dbReference>
<dbReference type="PIRSF" id="PIRSF000498">
    <property type="entry name" value="Riboflavin_syn_A"/>
    <property type="match status" value="1"/>
</dbReference>
<evidence type="ECO:0000313" key="12">
    <source>
        <dbReference type="EMBL" id="MBW6409710.1"/>
    </source>
</evidence>
<comment type="caution">
    <text evidence="12">The sequence shown here is derived from an EMBL/GenBank/DDBJ whole genome shotgun (WGS) entry which is preliminary data.</text>
</comment>
<dbReference type="NCBIfam" id="TIGR00187">
    <property type="entry name" value="ribE"/>
    <property type="match status" value="1"/>
</dbReference>
<evidence type="ECO:0000256" key="5">
    <source>
        <dbReference type="ARBA" id="ARBA00013950"/>
    </source>
</evidence>